<feature type="compositionally biased region" description="Low complexity" evidence="1">
    <location>
        <begin position="20"/>
        <end position="31"/>
    </location>
</feature>
<accession>A0A3B6H2C2</accession>
<dbReference type="OrthoDB" id="712027at2759"/>
<reference evidence="2" key="2">
    <citation type="submission" date="2018-10" db="UniProtKB">
        <authorList>
            <consortium name="EnsemblPlants"/>
        </authorList>
    </citation>
    <scope>IDENTIFICATION</scope>
</reference>
<name>A0A3B6H2C2_WHEAT</name>
<dbReference type="AlphaFoldDB" id="A0A3B6H2C2"/>
<dbReference type="Gramene" id="TraesCS3D03G1122300.1">
    <property type="protein sequence ID" value="TraesCS3D03G1122300.1.CDS"/>
    <property type="gene ID" value="TraesCS3D03G1122300"/>
</dbReference>
<feature type="compositionally biased region" description="Basic and acidic residues" evidence="1">
    <location>
        <begin position="45"/>
        <end position="58"/>
    </location>
</feature>
<evidence type="ECO:0000313" key="3">
    <source>
        <dbReference type="Proteomes" id="UP000019116"/>
    </source>
</evidence>
<dbReference type="Gramene" id="TraesROB_scaffold_153124_01G000200.1">
    <property type="protein sequence ID" value="TraesROB_scaffold_153124_01G000200.1"/>
    <property type="gene ID" value="TraesROB_scaffold_153124_01G000200"/>
</dbReference>
<dbReference type="EnsemblPlants" id="TraesCS3D02G508800.1">
    <property type="protein sequence ID" value="TraesCS3D02G508800.1"/>
    <property type="gene ID" value="TraesCS3D02G508800"/>
</dbReference>
<reference evidence="2" key="1">
    <citation type="submission" date="2018-08" db="EMBL/GenBank/DDBJ databases">
        <authorList>
            <person name="Rossello M."/>
        </authorList>
    </citation>
    <scope>NUCLEOTIDE SEQUENCE [LARGE SCALE GENOMIC DNA]</scope>
    <source>
        <strain evidence="2">cv. Chinese Spring</strain>
    </source>
</reference>
<feature type="region of interest" description="Disordered" evidence="1">
    <location>
        <begin position="16"/>
        <end position="76"/>
    </location>
</feature>
<feature type="compositionally biased region" description="Basic and acidic residues" evidence="1">
    <location>
        <begin position="118"/>
        <end position="131"/>
    </location>
</feature>
<evidence type="ECO:0000256" key="1">
    <source>
        <dbReference type="SAM" id="MobiDB-lite"/>
    </source>
</evidence>
<keyword evidence="3" id="KW-1185">Reference proteome</keyword>
<sequence length="150" mass="15966">MGFCCGPSDVKVLPNNTCLSSASSSSSSPGKDSGDGGKKKQRQGVKKEQGREKKKSNLDRAAMATPRLPFHSRPAYGEGWSLGLNSFGCSVEVSTSSSSSSPAKDSRDGGKKKQQQGVKKEQGREKKKSNLDRAAMATPRLPFDSRPGLM</sequence>
<dbReference type="Gramene" id="TraesCS3D02G508800.1">
    <property type="protein sequence ID" value="TraesCS3D02G508800.1"/>
    <property type="gene ID" value="TraesCS3D02G508800"/>
</dbReference>
<feature type="compositionally biased region" description="Low complexity" evidence="1">
    <location>
        <begin position="90"/>
        <end position="103"/>
    </location>
</feature>
<feature type="region of interest" description="Disordered" evidence="1">
    <location>
        <begin position="90"/>
        <end position="150"/>
    </location>
</feature>
<dbReference type="Gramene" id="TraesWEE_scaffold_116812_01G000100.1">
    <property type="protein sequence ID" value="TraesWEE_scaffold_116812_01G000100.1"/>
    <property type="gene ID" value="TraesWEE_scaffold_116812_01G000100"/>
</dbReference>
<dbReference type="Gramene" id="TraesCLE_scaffold_186656_01G000200.1">
    <property type="protein sequence ID" value="TraesCLE_scaffold_186656_01G000200.1"/>
    <property type="gene ID" value="TraesCLE_scaffold_186656_01G000200"/>
</dbReference>
<dbReference type="Gramene" id="TraesCAD_scaffold_155689_01G000100.1">
    <property type="protein sequence ID" value="TraesCAD_scaffold_155689_01G000100.1"/>
    <property type="gene ID" value="TraesCAD_scaffold_155689_01G000100"/>
</dbReference>
<dbReference type="OMA" id="SSWPAKD"/>
<protein>
    <submittedName>
        <fullName evidence="2">Uncharacterized protein</fullName>
    </submittedName>
</protein>
<dbReference type="Proteomes" id="UP000019116">
    <property type="component" value="Chromosome 3D"/>
</dbReference>
<proteinExistence type="predicted"/>
<organism evidence="2">
    <name type="scientific">Triticum aestivum</name>
    <name type="common">Wheat</name>
    <dbReference type="NCBI Taxonomy" id="4565"/>
    <lineage>
        <taxon>Eukaryota</taxon>
        <taxon>Viridiplantae</taxon>
        <taxon>Streptophyta</taxon>
        <taxon>Embryophyta</taxon>
        <taxon>Tracheophyta</taxon>
        <taxon>Spermatophyta</taxon>
        <taxon>Magnoliopsida</taxon>
        <taxon>Liliopsida</taxon>
        <taxon>Poales</taxon>
        <taxon>Poaceae</taxon>
        <taxon>BOP clade</taxon>
        <taxon>Pooideae</taxon>
        <taxon>Triticodae</taxon>
        <taxon>Triticeae</taxon>
        <taxon>Triticinae</taxon>
        <taxon>Triticum</taxon>
    </lineage>
</organism>
<evidence type="ECO:0000313" key="2">
    <source>
        <dbReference type="EnsemblPlants" id="TraesCS3D02G508800.1"/>
    </source>
</evidence>